<dbReference type="AlphaFoldDB" id="A0AA43QXH9"/>
<dbReference type="EMBL" id="JAPUFD010000027">
    <property type="protein sequence ID" value="MDI1493479.1"/>
    <property type="molecule type" value="Genomic_DNA"/>
</dbReference>
<organism evidence="1 2">
    <name type="scientific">Ramalina farinacea</name>
    <dbReference type="NCBI Taxonomy" id="258253"/>
    <lineage>
        <taxon>Eukaryota</taxon>
        <taxon>Fungi</taxon>
        <taxon>Dikarya</taxon>
        <taxon>Ascomycota</taxon>
        <taxon>Pezizomycotina</taxon>
        <taxon>Lecanoromycetes</taxon>
        <taxon>OSLEUM clade</taxon>
        <taxon>Lecanoromycetidae</taxon>
        <taxon>Lecanorales</taxon>
        <taxon>Lecanorineae</taxon>
        <taxon>Ramalinaceae</taxon>
        <taxon>Ramalina</taxon>
    </lineage>
</organism>
<name>A0AA43QXH9_9LECA</name>
<protein>
    <submittedName>
        <fullName evidence="1">Uncharacterized protein</fullName>
    </submittedName>
</protein>
<evidence type="ECO:0000313" key="2">
    <source>
        <dbReference type="Proteomes" id="UP001161017"/>
    </source>
</evidence>
<dbReference type="Proteomes" id="UP001161017">
    <property type="component" value="Unassembled WGS sequence"/>
</dbReference>
<comment type="caution">
    <text evidence="1">The sequence shown here is derived from an EMBL/GenBank/DDBJ whole genome shotgun (WGS) entry which is preliminary data.</text>
</comment>
<proteinExistence type="predicted"/>
<reference evidence="1" key="1">
    <citation type="journal article" date="2023" name="Genome Biol. Evol.">
        <title>First Whole Genome Sequence and Flow Cytometry Genome Size Data for the Lichen-Forming Fungus Ramalina farinacea (Ascomycota).</title>
        <authorList>
            <person name="Llewellyn T."/>
            <person name="Mian S."/>
            <person name="Hill R."/>
            <person name="Leitch I.J."/>
            <person name="Gaya E."/>
        </authorList>
    </citation>
    <scope>NUCLEOTIDE SEQUENCE</scope>
    <source>
        <strain evidence="1">LIQ254RAFAR</strain>
    </source>
</reference>
<keyword evidence="2" id="KW-1185">Reference proteome</keyword>
<sequence>MYDYYNLMRESMDDRVLNFHDGSIWRLGNMLAAKHWLGYKTKGEPQFEPSEVHGVFEAEQLKGDRPGLTAIIKIRIEVPLNHQALEPPQERAKYAADDQYGAFTERETDTLGALTKAHCTVTPKLYLLHPALQDESILRGKDGYEYWMPGGYIVYIVMQKLPAVPLDWNIFWNEFSPGKRTELRASFREGCL</sequence>
<accession>A0AA43QXH9</accession>
<evidence type="ECO:0000313" key="1">
    <source>
        <dbReference type="EMBL" id="MDI1493479.1"/>
    </source>
</evidence>
<gene>
    <name evidence="1" type="ORF">OHK93_005269</name>
</gene>